<keyword evidence="2" id="KW-0560">Oxidoreductase</keyword>
<gene>
    <name evidence="3" type="ORF">SAMN05443550_103273</name>
</gene>
<organism evidence="3 4">
    <name type="scientific">Pedobacter hartonius</name>
    <dbReference type="NCBI Taxonomy" id="425514"/>
    <lineage>
        <taxon>Bacteria</taxon>
        <taxon>Pseudomonadati</taxon>
        <taxon>Bacteroidota</taxon>
        <taxon>Sphingobacteriia</taxon>
        <taxon>Sphingobacteriales</taxon>
        <taxon>Sphingobacteriaceae</taxon>
        <taxon>Pedobacter</taxon>
    </lineage>
</organism>
<dbReference type="AlphaFoldDB" id="A0A1H4BAW2"/>
<evidence type="ECO:0000256" key="2">
    <source>
        <dbReference type="ARBA" id="ARBA00023002"/>
    </source>
</evidence>
<dbReference type="PANTHER" id="PTHR43669:SF3">
    <property type="entry name" value="ALCOHOL DEHYDROGENASE, PUTATIVE (AFU_ORTHOLOGUE AFUA_3G03445)-RELATED"/>
    <property type="match status" value="1"/>
</dbReference>
<dbReference type="SUPFAM" id="SSF51735">
    <property type="entry name" value="NAD(P)-binding Rossmann-fold domains"/>
    <property type="match status" value="1"/>
</dbReference>
<dbReference type="Proteomes" id="UP000198850">
    <property type="component" value="Unassembled WGS sequence"/>
</dbReference>
<sequence length="112" mass="12090">MENAQYVNKDLEGKIALVTGGTQGIGKAIADRLARAGARVIVTARNRPGDMEIKHHFIAADFSEVTNVARMSVEINEQFGGVDILVNNMGANIYPGGGYGTLTDEHWDQACR</sequence>
<dbReference type="EMBL" id="FNRA01000003">
    <property type="protein sequence ID" value="SEA45271.1"/>
    <property type="molecule type" value="Genomic_DNA"/>
</dbReference>
<protein>
    <submittedName>
        <fullName evidence="3">Short chain dehydrogenase</fullName>
    </submittedName>
</protein>
<accession>A0A1H4BAW2</accession>
<dbReference type="InterPro" id="IPR036291">
    <property type="entry name" value="NAD(P)-bd_dom_sf"/>
</dbReference>
<evidence type="ECO:0000313" key="4">
    <source>
        <dbReference type="Proteomes" id="UP000198850"/>
    </source>
</evidence>
<dbReference type="STRING" id="425514.SAMN05443550_103273"/>
<comment type="similarity">
    <text evidence="1">Belongs to the short-chain dehydrogenases/reductases (SDR) family.</text>
</comment>
<dbReference type="InterPro" id="IPR002347">
    <property type="entry name" value="SDR_fam"/>
</dbReference>
<evidence type="ECO:0000256" key="1">
    <source>
        <dbReference type="ARBA" id="ARBA00006484"/>
    </source>
</evidence>
<dbReference type="OrthoDB" id="9804774at2"/>
<dbReference type="PRINTS" id="PR00081">
    <property type="entry name" value="GDHRDH"/>
</dbReference>
<dbReference type="Pfam" id="PF00106">
    <property type="entry name" value="adh_short"/>
    <property type="match status" value="1"/>
</dbReference>
<dbReference type="PANTHER" id="PTHR43669">
    <property type="entry name" value="5-KETO-D-GLUCONATE 5-REDUCTASE"/>
    <property type="match status" value="1"/>
</dbReference>
<dbReference type="GO" id="GO:0016491">
    <property type="term" value="F:oxidoreductase activity"/>
    <property type="evidence" value="ECO:0007669"/>
    <property type="project" value="UniProtKB-KW"/>
</dbReference>
<reference evidence="3 4" key="1">
    <citation type="submission" date="2016-10" db="EMBL/GenBank/DDBJ databases">
        <authorList>
            <person name="de Groot N.N."/>
        </authorList>
    </citation>
    <scope>NUCLEOTIDE SEQUENCE [LARGE SCALE GENOMIC DNA]</scope>
    <source>
        <strain evidence="3 4">DSM 19033</strain>
    </source>
</reference>
<evidence type="ECO:0000313" key="3">
    <source>
        <dbReference type="EMBL" id="SEA45271.1"/>
    </source>
</evidence>
<dbReference type="CDD" id="cd05233">
    <property type="entry name" value="SDR_c"/>
    <property type="match status" value="1"/>
</dbReference>
<dbReference type="Gene3D" id="3.40.50.720">
    <property type="entry name" value="NAD(P)-binding Rossmann-like Domain"/>
    <property type="match status" value="1"/>
</dbReference>
<keyword evidence="4" id="KW-1185">Reference proteome</keyword>
<name>A0A1H4BAW2_9SPHI</name>
<proteinExistence type="inferred from homology"/>